<dbReference type="Pfam" id="PF04014">
    <property type="entry name" value="MazE_antitoxin"/>
    <property type="match status" value="1"/>
</dbReference>
<evidence type="ECO:0000313" key="3">
    <source>
        <dbReference type="Proteomes" id="UP000693941"/>
    </source>
</evidence>
<dbReference type="Proteomes" id="UP000693941">
    <property type="component" value="Chromosome"/>
</dbReference>
<dbReference type="InterPro" id="IPR007159">
    <property type="entry name" value="SpoVT-AbrB_dom"/>
</dbReference>
<accession>A0A8F5BTT1</accession>
<protein>
    <recommendedName>
        <fullName evidence="1">SpoVT-AbrB domain-containing protein</fullName>
    </recommendedName>
</protein>
<name>A0A8F5BTT1_9CREN</name>
<sequence>MIVTKVHKKGIVVIQNEIREKLNIKEGDEVII</sequence>
<dbReference type="NCBIfam" id="TIGR01439">
    <property type="entry name" value="lp_hng_hel_AbrB"/>
    <property type="match status" value="1"/>
</dbReference>
<evidence type="ECO:0000259" key="1">
    <source>
        <dbReference type="Pfam" id="PF04014"/>
    </source>
</evidence>
<gene>
    <name evidence="2" type="ORF">J5U21_01018</name>
</gene>
<evidence type="ECO:0000313" key="2">
    <source>
        <dbReference type="EMBL" id="QXJ31368.1"/>
    </source>
</evidence>
<feature type="domain" description="SpoVT-AbrB" evidence="1">
    <location>
        <begin position="3"/>
        <end position="32"/>
    </location>
</feature>
<reference evidence="2" key="1">
    <citation type="journal article" date="2021" name="Environ. Microbiol.">
        <title>New insights into the diversity and evolution of the archaeal mobilome from three complete genomes of Saccharolobus shibatae.</title>
        <authorList>
            <person name="Medvedeva S."/>
            <person name="Brandt D."/>
            <person name="Cvirkaite-Krupovic V."/>
            <person name="Liu Y."/>
            <person name="Severinov K."/>
            <person name="Ishino S."/>
            <person name="Ishino Y."/>
            <person name="Prangishvili D."/>
            <person name="Kalinowski J."/>
            <person name="Krupovic M."/>
        </authorList>
    </citation>
    <scope>NUCLEOTIDE SEQUENCE</scope>
    <source>
        <strain evidence="2">BEU9</strain>
    </source>
</reference>
<dbReference type="AlphaFoldDB" id="A0A8F5BTT1"/>
<organism evidence="2 3">
    <name type="scientific">Saccharolobus shibatae</name>
    <dbReference type="NCBI Taxonomy" id="2286"/>
    <lineage>
        <taxon>Archaea</taxon>
        <taxon>Thermoproteota</taxon>
        <taxon>Thermoprotei</taxon>
        <taxon>Sulfolobales</taxon>
        <taxon>Sulfolobaceae</taxon>
        <taxon>Saccharolobus</taxon>
    </lineage>
</organism>
<dbReference type="GO" id="GO:0003677">
    <property type="term" value="F:DNA binding"/>
    <property type="evidence" value="ECO:0007669"/>
    <property type="project" value="InterPro"/>
</dbReference>
<proteinExistence type="predicted"/>
<dbReference type="EMBL" id="CP077715">
    <property type="protein sequence ID" value="QXJ31368.1"/>
    <property type="molecule type" value="Genomic_DNA"/>
</dbReference>